<reference evidence="2" key="1">
    <citation type="submission" date="2017-07" db="EMBL/GenBank/DDBJ databases">
        <title>Taro Niue Genome Assembly and Annotation.</title>
        <authorList>
            <person name="Atibalentja N."/>
            <person name="Keating K."/>
            <person name="Fields C.J."/>
        </authorList>
    </citation>
    <scope>NUCLEOTIDE SEQUENCE</scope>
    <source>
        <strain evidence="2">Niue_2</strain>
        <tissue evidence="2">Leaf</tissue>
    </source>
</reference>
<evidence type="ECO:0000256" key="1">
    <source>
        <dbReference type="SAM" id="MobiDB-lite"/>
    </source>
</evidence>
<evidence type="ECO:0000313" key="2">
    <source>
        <dbReference type="EMBL" id="MQL98158.1"/>
    </source>
</evidence>
<dbReference type="EMBL" id="NMUH01002150">
    <property type="protein sequence ID" value="MQL98158.1"/>
    <property type="molecule type" value="Genomic_DNA"/>
</dbReference>
<sequence>MHAQESSIIENKPGYPDAHQSLARRACAGAPRASTRRPRAGAHVSTRRTRPPGAPPPVSGSPPFILPKGSARFFNLPLSVFYSHPPPPLLALPDRRRRPLSLLVLVLVPLLPSAAASSLIQARRTPQAGEHAGGAEGSIVHRNRSPLCPFLLRISFPSVFRKPPEKTCLFFPLKKRRDFRLANRRNA</sequence>
<comment type="caution">
    <text evidence="2">The sequence shown here is derived from an EMBL/GenBank/DDBJ whole genome shotgun (WGS) entry which is preliminary data.</text>
</comment>
<dbReference type="Proteomes" id="UP000652761">
    <property type="component" value="Unassembled WGS sequence"/>
</dbReference>
<keyword evidence="3" id="KW-1185">Reference proteome</keyword>
<dbReference type="AlphaFoldDB" id="A0A843VNH3"/>
<accession>A0A843VNH3</accession>
<feature type="compositionally biased region" description="Basic residues" evidence="1">
    <location>
        <begin position="34"/>
        <end position="50"/>
    </location>
</feature>
<evidence type="ECO:0000313" key="3">
    <source>
        <dbReference type="Proteomes" id="UP000652761"/>
    </source>
</evidence>
<feature type="region of interest" description="Disordered" evidence="1">
    <location>
        <begin position="1"/>
        <end position="62"/>
    </location>
</feature>
<proteinExistence type="predicted"/>
<organism evidence="2 3">
    <name type="scientific">Colocasia esculenta</name>
    <name type="common">Wild taro</name>
    <name type="synonym">Arum esculentum</name>
    <dbReference type="NCBI Taxonomy" id="4460"/>
    <lineage>
        <taxon>Eukaryota</taxon>
        <taxon>Viridiplantae</taxon>
        <taxon>Streptophyta</taxon>
        <taxon>Embryophyta</taxon>
        <taxon>Tracheophyta</taxon>
        <taxon>Spermatophyta</taxon>
        <taxon>Magnoliopsida</taxon>
        <taxon>Liliopsida</taxon>
        <taxon>Araceae</taxon>
        <taxon>Aroideae</taxon>
        <taxon>Colocasieae</taxon>
        <taxon>Colocasia</taxon>
    </lineage>
</organism>
<gene>
    <name evidence="2" type="ORF">Taro_030867</name>
</gene>
<name>A0A843VNH3_COLES</name>
<protein>
    <submittedName>
        <fullName evidence="2">Uncharacterized protein</fullName>
    </submittedName>
</protein>